<dbReference type="AlphaFoldDB" id="A0AAW1W9Y7"/>
<evidence type="ECO:0000313" key="2">
    <source>
        <dbReference type="Proteomes" id="UP001457282"/>
    </source>
</evidence>
<name>A0AAW1W9Y7_RUBAR</name>
<organism evidence="1 2">
    <name type="scientific">Rubus argutus</name>
    <name type="common">Southern blackberry</name>
    <dbReference type="NCBI Taxonomy" id="59490"/>
    <lineage>
        <taxon>Eukaryota</taxon>
        <taxon>Viridiplantae</taxon>
        <taxon>Streptophyta</taxon>
        <taxon>Embryophyta</taxon>
        <taxon>Tracheophyta</taxon>
        <taxon>Spermatophyta</taxon>
        <taxon>Magnoliopsida</taxon>
        <taxon>eudicotyledons</taxon>
        <taxon>Gunneridae</taxon>
        <taxon>Pentapetalae</taxon>
        <taxon>rosids</taxon>
        <taxon>fabids</taxon>
        <taxon>Rosales</taxon>
        <taxon>Rosaceae</taxon>
        <taxon>Rosoideae</taxon>
        <taxon>Rosoideae incertae sedis</taxon>
        <taxon>Rubus</taxon>
    </lineage>
</organism>
<evidence type="ECO:0000313" key="1">
    <source>
        <dbReference type="EMBL" id="KAK9920815.1"/>
    </source>
</evidence>
<proteinExistence type="predicted"/>
<accession>A0AAW1W9Y7</accession>
<sequence>MRRQGEDAAAAAGFLAAARAAKDDSVMAWACGGAWVHGRLQRLVVEVRLYGLCGFEDKVGAGLKWNGRERGVG</sequence>
<protein>
    <submittedName>
        <fullName evidence="1">Uncharacterized protein</fullName>
    </submittedName>
</protein>
<dbReference type="Proteomes" id="UP001457282">
    <property type="component" value="Unassembled WGS sequence"/>
</dbReference>
<gene>
    <name evidence="1" type="ORF">M0R45_029360</name>
</gene>
<reference evidence="1 2" key="1">
    <citation type="journal article" date="2023" name="G3 (Bethesda)">
        <title>A chromosome-length genome assembly and annotation of blackberry (Rubus argutus, cv. 'Hillquist').</title>
        <authorList>
            <person name="Bruna T."/>
            <person name="Aryal R."/>
            <person name="Dudchenko O."/>
            <person name="Sargent D.J."/>
            <person name="Mead D."/>
            <person name="Buti M."/>
            <person name="Cavallini A."/>
            <person name="Hytonen T."/>
            <person name="Andres J."/>
            <person name="Pham M."/>
            <person name="Weisz D."/>
            <person name="Mascagni F."/>
            <person name="Usai G."/>
            <person name="Natali L."/>
            <person name="Bassil N."/>
            <person name="Fernandez G.E."/>
            <person name="Lomsadze A."/>
            <person name="Armour M."/>
            <person name="Olukolu B."/>
            <person name="Poorten T."/>
            <person name="Britton C."/>
            <person name="Davik J."/>
            <person name="Ashrafi H."/>
            <person name="Aiden E.L."/>
            <person name="Borodovsky M."/>
            <person name="Worthington M."/>
        </authorList>
    </citation>
    <scope>NUCLEOTIDE SEQUENCE [LARGE SCALE GENOMIC DNA]</scope>
    <source>
        <strain evidence="1">PI 553951</strain>
    </source>
</reference>
<comment type="caution">
    <text evidence="1">The sequence shown here is derived from an EMBL/GenBank/DDBJ whole genome shotgun (WGS) entry which is preliminary data.</text>
</comment>
<dbReference type="EMBL" id="JBEDUW010000006">
    <property type="protein sequence ID" value="KAK9920815.1"/>
    <property type="molecule type" value="Genomic_DNA"/>
</dbReference>
<keyword evidence="2" id="KW-1185">Reference proteome</keyword>